<comment type="caution">
    <text evidence="1">The sequence shown here is derived from an EMBL/GenBank/DDBJ whole genome shotgun (WGS) entry which is preliminary data.</text>
</comment>
<dbReference type="AlphaFoldDB" id="A0A4Z2HEL4"/>
<keyword evidence="2" id="KW-1185">Reference proteome</keyword>
<reference evidence="1 2" key="1">
    <citation type="submission" date="2019-03" db="EMBL/GenBank/DDBJ databases">
        <title>First draft genome of Liparis tanakae, snailfish: a comprehensive survey of snailfish specific genes.</title>
        <authorList>
            <person name="Kim W."/>
            <person name="Song I."/>
            <person name="Jeong J.-H."/>
            <person name="Kim D."/>
            <person name="Kim S."/>
            <person name="Ryu S."/>
            <person name="Song J.Y."/>
            <person name="Lee S.K."/>
        </authorList>
    </citation>
    <scope>NUCLEOTIDE SEQUENCE [LARGE SCALE GENOMIC DNA]</scope>
    <source>
        <tissue evidence="1">Muscle</tissue>
    </source>
</reference>
<evidence type="ECO:0000313" key="2">
    <source>
        <dbReference type="Proteomes" id="UP000314294"/>
    </source>
</evidence>
<dbReference type="EMBL" id="SRLO01000272">
    <property type="protein sequence ID" value="TNN63433.1"/>
    <property type="molecule type" value="Genomic_DNA"/>
</dbReference>
<protein>
    <submittedName>
        <fullName evidence="1">Uncharacterized protein</fullName>
    </submittedName>
</protein>
<gene>
    <name evidence="1" type="ORF">EYF80_026283</name>
</gene>
<evidence type="ECO:0000313" key="1">
    <source>
        <dbReference type="EMBL" id="TNN63433.1"/>
    </source>
</evidence>
<sequence>MVASAGSNAPVTDWVCPVRIFSQRPSTVSQTRIEPSLELLAKYRHSGLLRGEEEEGQRSSTSGQSA</sequence>
<name>A0A4Z2HEL4_9TELE</name>
<dbReference type="Proteomes" id="UP000314294">
    <property type="component" value="Unassembled WGS sequence"/>
</dbReference>
<organism evidence="1 2">
    <name type="scientific">Liparis tanakae</name>
    <name type="common">Tanaka's snailfish</name>
    <dbReference type="NCBI Taxonomy" id="230148"/>
    <lineage>
        <taxon>Eukaryota</taxon>
        <taxon>Metazoa</taxon>
        <taxon>Chordata</taxon>
        <taxon>Craniata</taxon>
        <taxon>Vertebrata</taxon>
        <taxon>Euteleostomi</taxon>
        <taxon>Actinopterygii</taxon>
        <taxon>Neopterygii</taxon>
        <taxon>Teleostei</taxon>
        <taxon>Neoteleostei</taxon>
        <taxon>Acanthomorphata</taxon>
        <taxon>Eupercaria</taxon>
        <taxon>Perciformes</taxon>
        <taxon>Cottioidei</taxon>
        <taxon>Cottales</taxon>
        <taxon>Liparidae</taxon>
        <taxon>Liparis</taxon>
    </lineage>
</organism>
<proteinExistence type="predicted"/>
<accession>A0A4Z2HEL4</accession>